<organism evidence="2 3">
    <name type="scientific">Salinarimonas ramus</name>
    <dbReference type="NCBI Taxonomy" id="690164"/>
    <lineage>
        <taxon>Bacteria</taxon>
        <taxon>Pseudomonadati</taxon>
        <taxon>Pseudomonadota</taxon>
        <taxon>Alphaproteobacteria</taxon>
        <taxon>Hyphomicrobiales</taxon>
        <taxon>Salinarimonadaceae</taxon>
        <taxon>Salinarimonas</taxon>
    </lineage>
</organism>
<dbReference type="SUPFAM" id="SSF52980">
    <property type="entry name" value="Restriction endonuclease-like"/>
    <property type="match status" value="1"/>
</dbReference>
<name>A0A917Q6P2_9HYPH</name>
<keyword evidence="2" id="KW-0489">Methyltransferase</keyword>
<evidence type="ECO:0000313" key="3">
    <source>
        <dbReference type="Proteomes" id="UP000600449"/>
    </source>
</evidence>
<evidence type="ECO:0000313" key="2">
    <source>
        <dbReference type="EMBL" id="GGK31421.1"/>
    </source>
</evidence>
<dbReference type="InterPro" id="IPR047216">
    <property type="entry name" value="Endonuclease_DUF559_bact"/>
</dbReference>
<gene>
    <name evidence="2" type="ORF">GCM10011322_17510</name>
</gene>
<dbReference type="PANTHER" id="PTHR38590">
    <property type="entry name" value="BLL0828 PROTEIN"/>
    <property type="match status" value="1"/>
</dbReference>
<evidence type="ECO:0000259" key="1">
    <source>
        <dbReference type="Pfam" id="PF04480"/>
    </source>
</evidence>
<dbReference type="CDD" id="cd01038">
    <property type="entry name" value="Endonuclease_DUF559"/>
    <property type="match status" value="1"/>
</dbReference>
<dbReference type="InterPro" id="IPR007569">
    <property type="entry name" value="DUF559"/>
</dbReference>
<dbReference type="GO" id="GO:0008168">
    <property type="term" value="F:methyltransferase activity"/>
    <property type="evidence" value="ECO:0007669"/>
    <property type="project" value="UniProtKB-KW"/>
</dbReference>
<dbReference type="PANTHER" id="PTHR38590:SF1">
    <property type="entry name" value="BLL0828 PROTEIN"/>
    <property type="match status" value="1"/>
</dbReference>
<comment type="caution">
    <text evidence="2">The sequence shown here is derived from an EMBL/GenBank/DDBJ whole genome shotgun (WGS) entry which is preliminary data.</text>
</comment>
<dbReference type="Gene3D" id="3.40.960.10">
    <property type="entry name" value="VSR Endonuclease"/>
    <property type="match status" value="1"/>
</dbReference>
<dbReference type="EMBL" id="BMMF01000004">
    <property type="protein sequence ID" value="GGK31421.1"/>
    <property type="molecule type" value="Genomic_DNA"/>
</dbReference>
<dbReference type="GO" id="GO:0032259">
    <property type="term" value="P:methylation"/>
    <property type="evidence" value="ECO:0007669"/>
    <property type="project" value="UniProtKB-KW"/>
</dbReference>
<reference evidence="2 3" key="1">
    <citation type="journal article" date="2014" name="Int. J. Syst. Evol. Microbiol.">
        <title>Complete genome sequence of Corynebacterium casei LMG S-19264T (=DSM 44701T), isolated from a smear-ripened cheese.</title>
        <authorList>
            <consortium name="US DOE Joint Genome Institute (JGI-PGF)"/>
            <person name="Walter F."/>
            <person name="Albersmeier A."/>
            <person name="Kalinowski J."/>
            <person name="Ruckert C."/>
        </authorList>
    </citation>
    <scope>NUCLEOTIDE SEQUENCE [LARGE SCALE GENOMIC DNA]</scope>
    <source>
        <strain evidence="2 3">CGMCC 1.9161</strain>
    </source>
</reference>
<accession>A0A917Q6P2</accession>
<dbReference type="AlphaFoldDB" id="A0A917Q6P2"/>
<keyword evidence="2" id="KW-0808">Transferase</keyword>
<dbReference type="InterPro" id="IPR011335">
    <property type="entry name" value="Restrct_endonuc-II-like"/>
</dbReference>
<sequence length="131" mass="15139">MSSGYHKRPGTTVSTQLARDLRKRMTRHEAKLWVALRRLRPAGFTFRRQVPIGPYVVDFACLKARLVVEVDGSQHGFDAHRAEDRLRDTWLAERGFLVARFWNYQVDRELGSVMDTIFARLTEPRAPSPSL</sequence>
<proteinExistence type="predicted"/>
<feature type="domain" description="DUF559" evidence="1">
    <location>
        <begin position="15"/>
        <end position="121"/>
    </location>
</feature>
<dbReference type="Proteomes" id="UP000600449">
    <property type="component" value="Unassembled WGS sequence"/>
</dbReference>
<dbReference type="RefSeq" id="WP_188911747.1">
    <property type="nucleotide sequence ID" value="NZ_BMMF01000004.1"/>
</dbReference>
<protein>
    <submittedName>
        <fullName evidence="2">DNA methylase</fullName>
    </submittedName>
</protein>
<keyword evidence="3" id="KW-1185">Reference proteome</keyword>
<dbReference type="Pfam" id="PF04480">
    <property type="entry name" value="DUF559"/>
    <property type="match status" value="1"/>
</dbReference>